<dbReference type="PROSITE" id="PS00211">
    <property type="entry name" value="ABC_TRANSPORTER_1"/>
    <property type="match status" value="1"/>
</dbReference>
<name>A0A0K6IRI9_9PROT</name>
<evidence type="ECO:0000313" key="5">
    <source>
        <dbReference type="EMBL" id="CUB05947.1"/>
    </source>
</evidence>
<dbReference type="CDD" id="cd03217">
    <property type="entry name" value="ABC_FeS_Assembly"/>
    <property type="match status" value="1"/>
</dbReference>
<dbReference type="PROSITE" id="PS50893">
    <property type="entry name" value="ABC_TRANSPORTER_2"/>
    <property type="match status" value="1"/>
</dbReference>
<dbReference type="InterPro" id="IPR017871">
    <property type="entry name" value="ABC_transporter-like_CS"/>
</dbReference>
<gene>
    <name evidence="5" type="ORF">Ga0061068_102219</name>
</gene>
<comment type="similarity">
    <text evidence="1">Belongs to the ABC transporter superfamily. Ycf16 family.</text>
</comment>
<dbReference type="NCBIfam" id="TIGR01978">
    <property type="entry name" value="sufC"/>
    <property type="match status" value="1"/>
</dbReference>
<dbReference type="InterPro" id="IPR027417">
    <property type="entry name" value="P-loop_NTPase"/>
</dbReference>
<dbReference type="InterPro" id="IPR003439">
    <property type="entry name" value="ABC_transporter-like_ATP-bd"/>
</dbReference>
<dbReference type="Proteomes" id="UP000182108">
    <property type="component" value="Unassembled WGS sequence"/>
</dbReference>
<feature type="domain" description="ABC transporter" evidence="4">
    <location>
        <begin position="3"/>
        <end position="247"/>
    </location>
</feature>
<evidence type="ECO:0000313" key="6">
    <source>
        <dbReference type="Proteomes" id="UP000182108"/>
    </source>
</evidence>
<dbReference type="GO" id="GO:0005524">
    <property type="term" value="F:ATP binding"/>
    <property type="evidence" value="ECO:0007669"/>
    <property type="project" value="UniProtKB-KW"/>
</dbReference>
<evidence type="ECO:0000256" key="2">
    <source>
        <dbReference type="ARBA" id="ARBA00022741"/>
    </source>
</evidence>
<evidence type="ECO:0000256" key="1">
    <source>
        <dbReference type="ARBA" id="ARBA00006216"/>
    </source>
</evidence>
<accession>A0A0K6IRI9</accession>
<keyword evidence="3" id="KW-0067">ATP-binding</keyword>
<organism evidence="5 6">
    <name type="scientific">Tepidiphilus thermophilus</name>
    <dbReference type="NCBI Taxonomy" id="876478"/>
    <lineage>
        <taxon>Bacteria</taxon>
        <taxon>Pseudomonadati</taxon>
        <taxon>Pseudomonadota</taxon>
        <taxon>Hydrogenophilia</taxon>
        <taxon>Hydrogenophilales</taxon>
        <taxon>Hydrogenophilaceae</taxon>
        <taxon>Tepidiphilus</taxon>
    </lineage>
</organism>
<dbReference type="GO" id="GO:0016887">
    <property type="term" value="F:ATP hydrolysis activity"/>
    <property type="evidence" value="ECO:0007669"/>
    <property type="project" value="InterPro"/>
</dbReference>
<evidence type="ECO:0000259" key="4">
    <source>
        <dbReference type="PROSITE" id="PS50893"/>
    </source>
</evidence>
<reference evidence="6" key="1">
    <citation type="submission" date="2015-08" db="EMBL/GenBank/DDBJ databases">
        <authorList>
            <person name="Babu N.S."/>
            <person name="Beckwith C.J."/>
            <person name="Beseler K.G."/>
            <person name="Brison A."/>
            <person name="Carone J.V."/>
            <person name="Caskin T.P."/>
            <person name="Diamond M."/>
            <person name="Durham M.E."/>
            <person name="Foxe J.M."/>
            <person name="Go M."/>
            <person name="Henderson B.A."/>
            <person name="Jones I.B."/>
            <person name="McGettigan J.A."/>
            <person name="Micheletti S.J."/>
            <person name="Nasrallah M.E."/>
            <person name="Ortiz D."/>
            <person name="Piller C.R."/>
            <person name="Privatt S.R."/>
            <person name="Schneider S.L."/>
            <person name="Sharp S."/>
            <person name="Smith T.C."/>
            <person name="Stanton J.D."/>
            <person name="Ullery H.E."/>
            <person name="Wilson R.J."/>
            <person name="Serrano M.G."/>
            <person name="Buck G."/>
            <person name="Lee V."/>
            <person name="Wang Y."/>
            <person name="Carvalho R."/>
            <person name="Voegtly L."/>
            <person name="Shi R."/>
            <person name="Duckworth R."/>
            <person name="Johnson A."/>
            <person name="Loviza R."/>
            <person name="Walstead R."/>
            <person name="Shah Z."/>
            <person name="Kiflezghi M."/>
            <person name="Wade K."/>
            <person name="Ball S.L."/>
            <person name="Bradley K.W."/>
            <person name="Asai D.J."/>
            <person name="Bowman C.A."/>
            <person name="Russell D.A."/>
            <person name="Pope W.H."/>
            <person name="Jacobs-Sera D."/>
            <person name="Hendrix R.W."/>
            <person name="Hatfull G.F."/>
        </authorList>
    </citation>
    <scope>NUCLEOTIDE SEQUENCE [LARGE SCALE GENOMIC DNA]</scope>
    <source>
        <strain evidence="6">JCM 19170</strain>
    </source>
</reference>
<keyword evidence="2" id="KW-0547">Nucleotide-binding</keyword>
<dbReference type="PANTHER" id="PTHR43204:SF1">
    <property type="entry name" value="ABC TRANSPORTER I FAMILY MEMBER 6, CHLOROPLASTIC"/>
    <property type="match status" value="1"/>
</dbReference>
<dbReference type="InterPro" id="IPR003593">
    <property type="entry name" value="AAA+_ATPase"/>
</dbReference>
<dbReference type="AlphaFoldDB" id="A0A0K6IRI9"/>
<dbReference type="InterPro" id="IPR010230">
    <property type="entry name" value="FeS-cluster_ATPase_SufC"/>
</dbReference>
<keyword evidence="6" id="KW-1185">Reference proteome</keyword>
<sequence>MMLTIRNLTVAVEGRRILDGLDLDIAAGEVHALMGPNGAGKSTLANVLAGREGYEVLEGKALLDDQDLLTMEPEARAQAGLFLSFQHPVEIPGVSNLQFLRTALDCLRKARGEAPLDSAALLRAAREAAQVLGLPADFLKRGVNEGFSGGEKKRNEILQMLLLEPRFVILDEPDSGLDVDALKLVAAGVNRLRRPDRAFLIITHYPRILEYVRPDRVHVLHGGRIARSGAAELAHQIEAGGYAAVLEGSVA</sequence>
<dbReference type="EMBL" id="CYHH01000002">
    <property type="protein sequence ID" value="CUB05947.1"/>
    <property type="molecule type" value="Genomic_DNA"/>
</dbReference>
<evidence type="ECO:0000256" key="3">
    <source>
        <dbReference type="ARBA" id="ARBA00022840"/>
    </source>
</evidence>
<dbReference type="Gene3D" id="3.40.50.300">
    <property type="entry name" value="P-loop containing nucleotide triphosphate hydrolases"/>
    <property type="match status" value="1"/>
</dbReference>
<dbReference type="SUPFAM" id="SSF52540">
    <property type="entry name" value="P-loop containing nucleoside triphosphate hydrolases"/>
    <property type="match status" value="1"/>
</dbReference>
<dbReference type="SMART" id="SM00382">
    <property type="entry name" value="AAA"/>
    <property type="match status" value="1"/>
</dbReference>
<protein>
    <submittedName>
        <fullName evidence="5">FeS assembly ATPase SufC</fullName>
    </submittedName>
</protein>
<dbReference type="Pfam" id="PF00005">
    <property type="entry name" value="ABC_tran"/>
    <property type="match status" value="1"/>
</dbReference>
<dbReference type="PANTHER" id="PTHR43204">
    <property type="entry name" value="ABC TRANSPORTER I FAMILY MEMBER 6, CHLOROPLASTIC"/>
    <property type="match status" value="1"/>
</dbReference>
<proteinExistence type="inferred from homology"/>